<dbReference type="EMBL" id="AGUD01000297">
    <property type="protein sequence ID" value="EHN09220.1"/>
    <property type="molecule type" value="Genomic_DNA"/>
</dbReference>
<comment type="caution">
    <text evidence="2">The sequence shown here is derived from an EMBL/GenBank/DDBJ whole genome shotgun (WGS) entry which is preliminary data.</text>
</comment>
<dbReference type="AlphaFoldDB" id="H0EAP5"/>
<organism evidence="2 3">
    <name type="scientific">Patulibacter medicamentivorans</name>
    <dbReference type="NCBI Taxonomy" id="1097667"/>
    <lineage>
        <taxon>Bacteria</taxon>
        <taxon>Bacillati</taxon>
        <taxon>Actinomycetota</taxon>
        <taxon>Thermoleophilia</taxon>
        <taxon>Solirubrobacterales</taxon>
        <taxon>Patulibacteraceae</taxon>
        <taxon>Patulibacter</taxon>
    </lineage>
</organism>
<evidence type="ECO:0000313" key="3">
    <source>
        <dbReference type="Proteomes" id="UP000005143"/>
    </source>
</evidence>
<dbReference type="InterPro" id="IPR036366">
    <property type="entry name" value="PGBDSf"/>
</dbReference>
<protein>
    <recommendedName>
        <fullName evidence="1">Peptidoglycan binding-like domain-containing protein</fullName>
    </recommendedName>
</protein>
<dbReference type="Pfam" id="PF01471">
    <property type="entry name" value="PG_binding_1"/>
    <property type="match status" value="1"/>
</dbReference>
<proteinExistence type="predicted"/>
<dbReference type="InterPro" id="IPR036365">
    <property type="entry name" value="PGBD-like_sf"/>
</dbReference>
<dbReference type="SUPFAM" id="SSF47090">
    <property type="entry name" value="PGBD-like"/>
    <property type="match status" value="1"/>
</dbReference>
<keyword evidence="3" id="KW-1185">Reference proteome</keyword>
<evidence type="ECO:0000313" key="2">
    <source>
        <dbReference type="EMBL" id="EHN09220.1"/>
    </source>
</evidence>
<evidence type="ECO:0000259" key="1">
    <source>
        <dbReference type="Pfam" id="PF01471"/>
    </source>
</evidence>
<reference evidence="2 3" key="1">
    <citation type="journal article" date="2013" name="Biodegradation">
        <title>Quantitative proteomic analysis of ibuprofen-degrading Patulibacter sp. strain I11.</title>
        <authorList>
            <person name="Almeida B."/>
            <person name="Kjeldal H."/>
            <person name="Lolas I."/>
            <person name="Knudsen A.D."/>
            <person name="Carvalho G."/>
            <person name="Nielsen K.L."/>
            <person name="Barreto Crespo M.T."/>
            <person name="Stensballe A."/>
            <person name="Nielsen J.L."/>
        </authorList>
    </citation>
    <scope>NUCLEOTIDE SEQUENCE [LARGE SCALE GENOMIC DNA]</scope>
    <source>
        <strain evidence="2 3">I11</strain>
    </source>
</reference>
<name>H0EAP5_9ACTN</name>
<dbReference type="Proteomes" id="UP000005143">
    <property type="component" value="Unassembled WGS sequence"/>
</dbReference>
<gene>
    <name evidence="2" type="ORF">PAI11_39190</name>
</gene>
<feature type="domain" description="Peptidoglycan binding-like" evidence="1">
    <location>
        <begin position="2"/>
        <end position="53"/>
    </location>
</feature>
<accession>H0EAP5</accession>
<dbReference type="Gene3D" id="1.10.101.10">
    <property type="entry name" value="PGBD-like superfamily/PGBD"/>
    <property type="match status" value="1"/>
</dbReference>
<sequence length="68" mass="7230">MDVQRMLVAVGLLDLTAVSGRWDRATADAVADFQRINELPADGVAGSRTVDLLLTRTAPRPAALRLAA</sequence>
<dbReference type="InterPro" id="IPR002477">
    <property type="entry name" value="Peptidoglycan-bd-like"/>
</dbReference>